<dbReference type="GO" id="GO:0008168">
    <property type="term" value="F:methyltransferase activity"/>
    <property type="evidence" value="ECO:0007669"/>
    <property type="project" value="UniProtKB-KW"/>
</dbReference>
<dbReference type="EMBL" id="JBHPEI010000073">
    <property type="protein sequence ID" value="MFC1800139.1"/>
    <property type="molecule type" value="Genomic_DNA"/>
</dbReference>
<reference evidence="5 6" key="1">
    <citation type="submission" date="2024-09" db="EMBL/GenBank/DDBJ databases">
        <authorList>
            <person name="D'Angelo T."/>
        </authorList>
    </citation>
    <scope>NUCLEOTIDE SEQUENCE [LARGE SCALE GENOMIC DNA]</scope>
    <source>
        <strain evidence="5">SAG AM-311-F02</strain>
    </source>
</reference>
<evidence type="ECO:0000313" key="6">
    <source>
        <dbReference type="Proteomes" id="UP001594288"/>
    </source>
</evidence>
<dbReference type="CDD" id="cd02440">
    <property type="entry name" value="AdoMet_MTases"/>
    <property type="match status" value="1"/>
</dbReference>
<evidence type="ECO:0000313" key="5">
    <source>
        <dbReference type="EMBL" id="MFC1800139.1"/>
    </source>
</evidence>
<dbReference type="SUPFAM" id="SSF53335">
    <property type="entry name" value="S-adenosyl-L-methionine-dependent methyltransferases"/>
    <property type="match status" value="1"/>
</dbReference>
<evidence type="ECO:0000256" key="2">
    <source>
        <dbReference type="ARBA" id="ARBA00022679"/>
    </source>
</evidence>
<dbReference type="PANTHER" id="PTHR43464">
    <property type="entry name" value="METHYLTRANSFERASE"/>
    <property type="match status" value="1"/>
</dbReference>
<dbReference type="InterPro" id="IPR041698">
    <property type="entry name" value="Methyltransf_25"/>
</dbReference>
<comment type="caution">
    <text evidence="5">The sequence shown here is derived from an EMBL/GenBank/DDBJ whole genome shotgun (WGS) entry which is preliminary data.</text>
</comment>
<keyword evidence="3" id="KW-0949">S-adenosyl-L-methionine</keyword>
<feature type="domain" description="Methyltransferase" evidence="4">
    <location>
        <begin position="63"/>
        <end position="151"/>
    </location>
</feature>
<evidence type="ECO:0000259" key="4">
    <source>
        <dbReference type="Pfam" id="PF13649"/>
    </source>
</evidence>
<accession>A0ABV6YPZ5</accession>
<dbReference type="GO" id="GO:0032259">
    <property type="term" value="P:methylation"/>
    <property type="evidence" value="ECO:0007669"/>
    <property type="project" value="UniProtKB-KW"/>
</dbReference>
<keyword evidence="1 5" id="KW-0489">Methyltransferase</keyword>
<evidence type="ECO:0000256" key="3">
    <source>
        <dbReference type="ARBA" id="ARBA00022691"/>
    </source>
</evidence>
<keyword evidence="6" id="KW-1185">Reference proteome</keyword>
<sequence>MTGWGLSTGGGNLDKSREDQRRLYGDLAWTWPIVSPPEDYIPEGEYFAGLIRENSDFEVKTLLHLGCGGGHNDFTLKRHFDMTGVDISETMLGLARKLNPDVTYLPGDMRSVRLESTFDSVAILDAVNYMLTRDDLRRAFETAFHHLRPGGVFLTTVEQTPEGFRQNLTRQWTKRRDDTEITFIENSYDPDPEDSTYESTFVFLIRQSGKLDIEIDRHLGGMFPMDTWHEILRDVGFTVKQTFYEDPSEDGERIPVLLCTKPG</sequence>
<dbReference type="Proteomes" id="UP001594288">
    <property type="component" value="Unassembled WGS sequence"/>
</dbReference>
<keyword evidence="2" id="KW-0808">Transferase</keyword>
<evidence type="ECO:0000256" key="1">
    <source>
        <dbReference type="ARBA" id="ARBA00022603"/>
    </source>
</evidence>
<dbReference type="Pfam" id="PF13649">
    <property type="entry name" value="Methyltransf_25"/>
    <property type="match status" value="1"/>
</dbReference>
<protein>
    <submittedName>
        <fullName evidence="5">Class I SAM-dependent methyltransferase</fullName>
    </submittedName>
</protein>
<organism evidence="5 6">
    <name type="scientific">Eiseniibacteriota bacterium</name>
    <dbReference type="NCBI Taxonomy" id="2212470"/>
    <lineage>
        <taxon>Bacteria</taxon>
        <taxon>Candidatus Eiseniibacteriota</taxon>
    </lineage>
</organism>
<proteinExistence type="predicted"/>
<dbReference type="InterPro" id="IPR029063">
    <property type="entry name" value="SAM-dependent_MTases_sf"/>
</dbReference>
<dbReference type="PANTHER" id="PTHR43464:SF19">
    <property type="entry name" value="UBIQUINONE BIOSYNTHESIS O-METHYLTRANSFERASE, MITOCHONDRIAL"/>
    <property type="match status" value="1"/>
</dbReference>
<gene>
    <name evidence="5" type="ORF">ACFL2Z_04425</name>
</gene>
<name>A0ABV6YPZ5_UNCEI</name>
<dbReference type="Gene3D" id="3.40.50.150">
    <property type="entry name" value="Vaccinia Virus protein VP39"/>
    <property type="match status" value="1"/>
</dbReference>
<dbReference type="Gene3D" id="2.20.130.10">
    <property type="entry name" value="CAC2371-like domains"/>
    <property type="match status" value="1"/>
</dbReference>